<dbReference type="CDD" id="cd06445">
    <property type="entry name" value="ATase"/>
    <property type="match status" value="1"/>
</dbReference>
<dbReference type="EC" id="2.1.1.63" evidence="4"/>
<dbReference type="PANTHER" id="PTHR42942">
    <property type="entry name" value="6-O-METHYLGUANINE DNA METHYLTRANSFERASE"/>
    <property type="match status" value="1"/>
</dbReference>
<keyword evidence="5" id="KW-1185">Reference proteome</keyword>
<gene>
    <name evidence="4" type="ORF">AAA083_14030</name>
</gene>
<dbReference type="InterPro" id="IPR036388">
    <property type="entry name" value="WH-like_DNA-bd_sf"/>
</dbReference>
<dbReference type="GO" id="GO:0032259">
    <property type="term" value="P:methylation"/>
    <property type="evidence" value="ECO:0007669"/>
    <property type="project" value="UniProtKB-KW"/>
</dbReference>
<proteinExistence type="predicted"/>
<evidence type="ECO:0000256" key="1">
    <source>
        <dbReference type="ARBA" id="ARBA00022763"/>
    </source>
</evidence>
<comment type="caution">
    <text evidence="4">The sequence shown here is derived from an EMBL/GenBank/DDBJ whole genome shotgun (WGS) entry which is preliminary data.</text>
</comment>
<keyword evidence="4" id="KW-0489">Methyltransferase</keyword>
<dbReference type="InterPro" id="IPR014048">
    <property type="entry name" value="MethylDNA_cys_MeTrfase_DNA-bd"/>
</dbReference>
<dbReference type="GO" id="GO:0003908">
    <property type="term" value="F:methylated-DNA-[protein]-cysteine S-methyltransferase activity"/>
    <property type="evidence" value="ECO:0007669"/>
    <property type="project" value="UniProtKB-EC"/>
</dbReference>
<dbReference type="Gene3D" id="1.10.10.10">
    <property type="entry name" value="Winged helix-like DNA-binding domain superfamily/Winged helix DNA-binding domain"/>
    <property type="match status" value="1"/>
</dbReference>
<dbReference type="SUPFAM" id="SSF46767">
    <property type="entry name" value="Methylated DNA-protein cysteine methyltransferase, C-terminal domain"/>
    <property type="match status" value="1"/>
</dbReference>
<feature type="domain" description="Methylated-DNA-[protein]-cysteine S-methyltransferase DNA binding" evidence="3">
    <location>
        <begin position="26"/>
        <end position="107"/>
    </location>
</feature>
<organism evidence="4 5">
    <name type="scientific">Raoultibacter massiliensis</name>
    <dbReference type="NCBI Taxonomy" id="1852371"/>
    <lineage>
        <taxon>Bacteria</taxon>
        <taxon>Bacillati</taxon>
        <taxon>Actinomycetota</taxon>
        <taxon>Coriobacteriia</taxon>
        <taxon>Eggerthellales</taxon>
        <taxon>Eggerthellaceae</taxon>
        <taxon>Raoultibacter</taxon>
    </lineage>
</organism>
<dbReference type="InterPro" id="IPR036217">
    <property type="entry name" value="MethylDNA_cys_MeTrfase_DNAb"/>
</dbReference>
<keyword evidence="1" id="KW-0227">DNA damage</keyword>
<name>A0ABV1JH99_9ACTN</name>
<keyword evidence="4" id="KW-0808">Transferase</keyword>
<sequence length="139" mass="15529">MFKEIKEVKEAEGGRPSGLVEMDEVFFERVYEQVARVPAGTVCTYGTIAELAGYPRASREVGFAMSRALSEWDLPYHRIVNAKGTLAPSYAFGGKDKQRQMLEGEGVTFVDAETIDMKKHRWPPEPDSGESEPEQLSLL</sequence>
<dbReference type="RefSeq" id="WP_245874362.1">
    <property type="nucleotide sequence ID" value="NZ_DBFADM010000025.1"/>
</dbReference>
<dbReference type="Pfam" id="PF01035">
    <property type="entry name" value="DNA_binding_1"/>
    <property type="match status" value="1"/>
</dbReference>
<feature type="region of interest" description="Disordered" evidence="2">
    <location>
        <begin position="115"/>
        <end position="139"/>
    </location>
</feature>
<evidence type="ECO:0000256" key="2">
    <source>
        <dbReference type="SAM" id="MobiDB-lite"/>
    </source>
</evidence>
<evidence type="ECO:0000259" key="3">
    <source>
        <dbReference type="Pfam" id="PF01035"/>
    </source>
</evidence>
<evidence type="ECO:0000313" key="4">
    <source>
        <dbReference type="EMBL" id="MEQ3364098.1"/>
    </source>
</evidence>
<evidence type="ECO:0000313" key="5">
    <source>
        <dbReference type="Proteomes" id="UP001487305"/>
    </source>
</evidence>
<protein>
    <submittedName>
        <fullName evidence="4">Methylated-DNA--[protein]-cysteine S-methyltransferase</fullName>
        <ecNumber evidence="4">2.1.1.63</ecNumber>
    </submittedName>
</protein>
<reference evidence="4 5" key="1">
    <citation type="submission" date="2024-04" db="EMBL/GenBank/DDBJ databases">
        <title>Human intestinal bacterial collection.</title>
        <authorList>
            <person name="Pauvert C."/>
            <person name="Hitch T.C.A."/>
            <person name="Clavel T."/>
        </authorList>
    </citation>
    <scope>NUCLEOTIDE SEQUENCE [LARGE SCALE GENOMIC DNA]</scope>
    <source>
        <strain evidence="4 5">CLA-KB-H42</strain>
    </source>
</reference>
<dbReference type="NCBIfam" id="TIGR00589">
    <property type="entry name" value="ogt"/>
    <property type="match status" value="1"/>
</dbReference>
<dbReference type="EMBL" id="JBBNOP010000016">
    <property type="protein sequence ID" value="MEQ3364098.1"/>
    <property type="molecule type" value="Genomic_DNA"/>
</dbReference>
<accession>A0ABV1JH99</accession>
<dbReference type="InterPro" id="IPR052520">
    <property type="entry name" value="ATL_DNA_repair"/>
</dbReference>
<dbReference type="PANTHER" id="PTHR42942:SF1">
    <property type="entry name" value="ALKYLTRANSFERASE-LIKE PROTEIN 1"/>
    <property type="match status" value="1"/>
</dbReference>
<dbReference type="Proteomes" id="UP001487305">
    <property type="component" value="Unassembled WGS sequence"/>
</dbReference>